<evidence type="ECO:0000256" key="2">
    <source>
        <dbReference type="ARBA" id="ARBA00039785"/>
    </source>
</evidence>
<accession>A0A9Q0MDI4</accession>
<protein>
    <recommendedName>
        <fullName evidence="2">FAD-dependent oxidoreductase domain-containing protein 1</fullName>
    </recommendedName>
</protein>
<evidence type="ECO:0000313" key="6">
    <source>
        <dbReference type="EMBL" id="KAJ6223921.1"/>
    </source>
</evidence>
<reference evidence="6" key="1">
    <citation type="submission" date="2022-12" db="EMBL/GenBank/DDBJ databases">
        <title>Genome assemblies of Blomia tropicalis.</title>
        <authorList>
            <person name="Cui Y."/>
        </authorList>
    </citation>
    <scope>NUCLEOTIDE SEQUENCE</scope>
    <source>
        <tissue evidence="6">Adult mites</tissue>
    </source>
</reference>
<dbReference type="EMBL" id="JAPWDV010000001">
    <property type="protein sequence ID" value="KAJ6223921.1"/>
    <property type="molecule type" value="Genomic_DNA"/>
</dbReference>
<dbReference type="PANTHER" id="PTHR13847:SF287">
    <property type="entry name" value="FAD-DEPENDENT OXIDOREDUCTASE DOMAIN-CONTAINING PROTEIN 1"/>
    <property type="match status" value="1"/>
</dbReference>
<dbReference type="SUPFAM" id="SSF51905">
    <property type="entry name" value="FAD/NAD(P)-binding domain"/>
    <property type="match status" value="1"/>
</dbReference>
<organism evidence="6 7">
    <name type="scientific">Blomia tropicalis</name>
    <name type="common">Mite</name>
    <dbReference type="NCBI Taxonomy" id="40697"/>
    <lineage>
        <taxon>Eukaryota</taxon>
        <taxon>Metazoa</taxon>
        <taxon>Ecdysozoa</taxon>
        <taxon>Arthropoda</taxon>
        <taxon>Chelicerata</taxon>
        <taxon>Arachnida</taxon>
        <taxon>Acari</taxon>
        <taxon>Acariformes</taxon>
        <taxon>Sarcoptiformes</taxon>
        <taxon>Astigmata</taxon>
        <taxon>Glycyphagoidea</taxon>
        <taxon>Echimyopodidae</taxon>
        <taxon>Blomia</taxon>
    </lineage>
</organism>
<dbReference type="Proteomes" id="UP001142055">
    <property type="component" value="Chromosome 1"/>
</dbReference>
<dbReference type="GO" id="GO:0016491">
    <property type="term" value="F:oxidoreductase activity"/>
    <property type="evidence" value="ECO:0007669"/>
    <property type="project" value="UniProtKB-KW"/>
</dbReference>
<evidence type="ECO:0000256" key="3">
    <source>
        <dbReference type="ARBA" id="ARBA00046185"/>
    </source>
</evidence>
<evidence type="ECO:0000256" key="4">
    <source>
        <dbReference type="SAM" id="MobiDB-lite"/>
    </source>
</evidence>
<feature type="domain" description="FAD dependent oxidoreductase" evidence="5">
    <location>
        <begin position="327"/>
        <end position="446"/>
    </location>
</feature>
<name>A0A9Q0MDI4_BLOTA</name>
<dbReference type="GO" id="GO:0005739">
    <property type="term" value="C:mitochondrion"/>
    <property type="evidence" value="ECO:0007669"/>
    <property type="project" value="GOC"/>
</dbReference>
<dbReference type="Gene3D" id="3.50.50.60">
    <property type="entry name" value="FAD/NAD(P)-binding domain"/>
    <property type="match status" value="2"/>
</dbReference>
<feature type="compositionally biased region" description="Basic and acidic residues" evidence="4">
    <location>
        <begin position="13"/>
        <end position="30"/>
    </location>
</feature>
<feature type="domain" description="FAD dependent oxidoreductase" evidence="5">
    <location>
        <begin position="111"/>
        <end position="301"/>
    </location>
</feature>
<feature type="compositionally biased region" description="Polar residues" evidence="4">
    <location>
        <begin position="1"/>
        <end position="11"/>
    </location>
</feature>
<dbReference type="InterPro" id="IPR036188">
    <property type="entry name" value="FAD/NAD-bd_sf"/>
</dbReference>
<evidence type="ECO:0000256" key="1">
    <source>
        <dbReference type="ARBA" id="ARBA00023002"/>
    </source>
</evidence>
<keyword evidence="1" id="KW-0560">Oxidoreductase</keyword>
<gene>
    <name evidence="6" type="ORF">RDWZM_002466</name>
</gene>
<sequence>MNQLEQLSYQVPTRDRSRSQFGTRDSDRSRNLRTRSLSPTEFYRSQRERIDMIHNKVYEMNTFIYLGIEKFLDKQAVRNLIIEYDNDNIFVEGEEKFYSEIPFSFKFEPIDVAIFGGGIIGSSIAYFLKAQNPSGIQVKVYERDPTYRTASTPLSVGGIRQQWEHEENIAMSLFSSRFIQNAHKHLSVAHNHTPDLGFHNRGYLTLANQSVAEQTIRNHRKQLELGAQIELLTAKQIKQKFPYINTDGVECATFGLMNEGWLDPWSLLSAFKSKAQSLGVEYVEGEVVQFALRNDGQLDRCNEATIRQKGELNQIQFNNGILCFGWNSVDYHGEYCRPEGENFLCGRSPTENDDDNNDNGSDESINLEVDYSYFDQTVYPLLAERIPAFEAIKLKSSWAGYYDYCRLDQNPIIGHDPYYSNLIWAAGFSGHGIQMSPAVGRAVAELILDGRYRSIDLSRFGWHRVMNNAPLSHDNCV</sequence>
<dbReference type="GO" id="GO:0032981">
    <property type="term" value="P:mitochondrial respiratory chain complex I assembly"/>
    <property type="evidence" value="ECO:0007669"/>
    <property type="project" value="TreeGrafter"/>
</dbReference>
<keyword evidence="7" id="KW-1185">Reference proteome</keyword>
<dbReference type="Gene3D" id="3.30.9.10">
    <property type="entry name" value="D-Amino Acid Oxidase, subunit A, domain 2"/>
    <property type="match status" value="2"/>
</dbReference>
<proteinExistence type="predicted"/>
<dbReference type="InterPro" id="IPR006076">
    <property type="entry name" value="FAD-dep_OxRdtase"/>
</dbReference>
<comment type="caution">
    <text evidence="6">The sequence shown here is derived from an EMBL/GenBank/DDBJ whole genome shotgun (WGS) entry which is preliminary data.</text>
</comment>
<evidence type="ECO:0000313" key="7">
    <source>
        <dbReference type="Proteomes" id="UP001142055"/>
    </source>
</evidence>
<evidence type="ECO:0000259" key="5">
    <source>
        <dbReference type="Pfam" id="PF01266"/>
    </source>
</evidence>
<comment type="function">
    <text evidence="3">Required for the assembly of the mitochondrial membrane respiratory chain NADH dehydrogenase (Complex I). Involved in mid-late stages of complex I assembly.</text>
</comment>
<dbReference type="Pfam" id="PF01266">
    <property type="entry name" value="DAO"/>
    <property type="match status" value="2"/>
</dbReference>
<dbReference type="OMA" id="QWEHEEN"/>
<dbReference type="PANTHER" id="PTHR13847">
    <property type="entry name" value="SARCOSINE DEHYDROGENASE-RELATED"/>
    <property type="match status" value="1"/>
</dbReference>
<dbReference type="AlphaFoldDB" id="A0A9Q0MDI4"/>
<feature type="region of interest" description="Disordered" evidence="4">
    <location>
        <begin position="1"/>
        <end position="32"/>
    </location>
</feature>